<dbReference type="PANTHER" id="PTHR40079">
    <property type="entry name" value="MANNAN ENDO-1,4-BETA-MANNOSIDASE E-RELATED"/>
    <property type="match status" value="1"/>
</dbReference>
<evidence type="ECO:0000313" key="6">
    <source>
        <dbReference type="EMBL" id="RNL78291.1"/>
    </source>
</evidence>
<evidence type="ECO:0000256" key="2">
    <source>
        <dbReference type="ARBA" id="ARBA00022801"/>
    </source>
</evidence>
<feature type="active site" description="Nucleophile" evidence="4">
    <location>
        <position position="292"/>
    </location>
</feature>
<dbReference type="AlphaFoldDB" id="A0A3N0DS01"/>
<dbReference type="SUPFAM" id="SSF51445">
    <property type="entry name" value="(Trans)glycosidases"/>
    <property type="match status" value="1"/>
</dbReference>
<dbReference type="PROSITE" id="PS51764">
    <property type="entry name" value="GH26"/>
    <property type="match status" value="1"/>
</dbReference>
<organism evidence="6 7">
    <name type="scientific">Nocardioides marmorisolisilvae</name>
    <dbReference type="NCBI Taxonomy" id="1542737"/>
    <lineage>
        <taxon>Bacteria</taxon>
        <taxon>Bacillati</taxon>
        <taxon>Actinomycetota</taxon>
        <taxon>Actinomycetes</taxon>
        <taxon>Propionibacteriales</taxon>
        <taxon>Nocardioidaceae</taxon>
        <taxon>Nocardioides</taxon>
    </lineage>
</organism>
<dbReference type="OrthoDB" id="9816550at2"/>
<accession>A0A3N0DS01</accession>
<evidence type="ECO:0000259" key="5">
    <source>
        <dbReference type="PROSITE" id="PS51764"/>
    </source>
</evidence>
<proteinExistence type="inferred from homology"/>
<feature type="active site" description="Proton donor" evidence="4">
    <location>
        <position position="190"/>
    </location>
</feature>
<protein>
    <recommendedName>
        <fullName evidence="5">GH26 domain-containing protein</fullName>
    </recommendedName>
</protein>
<comment type="caution">
    <text evidence="6">The sequence shown here is derived from an EMBL/GenBank/DDBJ whole genome shotgun (WGS) entry which is preliminary data.</text>
</comment>
<evidence type="ECO:0000313" key="7">
    <source>
        <dbReference type="Proteomes" id="UP000277094"/>
    </source>
</evidence>
<dbReference type="InterPro" id="IPR022790">
    <property type="entry name" value="GH26_dom"/>
</dbReference>
<dbReference type="InterPro" id="IPR017853">
    <property type="entry name" value="GH"/>
</dbReference>
<dbReference type="GO" id="GO:0006080">
    <property type="term" value="P:substituted mannan metabolic process"/>
    <property type="evidence" value="ECO:0007669"/>
    <property type="project" value="InterPro"/>
</dbReference>
<name>A0A3N0DS01_9ACTN</name>
<reference evidence="6 7" key="1">
    <citation type="submission" date="2018-11" db="EMBL/GenBank/DDBJ databases">
        <authorList>
            <person name="Li F."/>
        </authorList>
    </citation>
    <scope>NUCLEOTIDE SEQUENCE [LARGE SCALE GENOMIC DNA]</scope>
    <source>
        <strain evidence="6 7">KIS18-7</strain>
    </source>
</reference>
<evidence type="ECO:0000256" key="3">
    <source>
        <dbReference type="ARBA" id="ARBA00023295"/>
    </source>
</evidence>
<keyword evidence="7" id="KW-1185">Reference proteome</keyword>
<evidence type="ECO:0000256" key="4">
    <source>
        <dbReference type="PROSITE-ProRule" id="PRU01100"/>
    </source>
</evidence>
<dbReference type="EMBL" id="RJSG01000002">
    <property type="protein sequence ID" value="RNL78291.1"/>
    <property type="molecule type" value="Genomic_DNA"/>
</dbReference>
<keyword evidence="2 4" id="KW-0378">Hydrolase</keyword>
<dbReference type="PANTHER" id="PTHR40079:SF4">
    <property type="entry name" value="GH26 DOMAIN-CONTAINING PROTEIN-RELATED"/>
    <property type="match status" value="1"/>
</dbReference>
<dbReference type="Proteomes" id="UP000277094">
    <property type="component" value="Unassembled WGS sequence"/>
</dbReference>
<comment type="similarity">
    <text evidence="1 4">Belongs to the glycosyl hydrolase 26 family.</text>
</comment>
<gene>
    <name evidence="6" type="ORF">EFL95_04065</name>
</gene>
<sequence length="366" mass="39631">MVGDSSRFAPGPSKSVCSEAPRVHLMGQPAGTYSGDISEGVPMSNPTLSRRTVLAGGAAVALGATQLFTAGAAEAVKIGMPGRCALGAYVKADLDVNPGISEPWSLEAVIDRTLRIGHNFQQWDTPYDGKVKDALARDIAAQRTPLLTWGAGPMSTVAATNAGDNDLKIRTQAQNLKALGKLTFLRFTWEMDLDTRGYYVDKPTYRSAMRRVYGLFQDEGATNVRFVFCPTWQAYKDGAADALSYYPGDDYVDWVGADGYARPWNSYATLPTMFGAFHDFGELHGKPMMIAETGVHHATGAVATPADWINRMASDLKNSLPGIRACLYFDTTGTDADKNNWRIEGHAQSGVAFKSVAADPYMQVEF</sequence>
<dbReference type="InterPro" id="IPR000805">
    <property type="entry name" value="Glyco_hydro_26"/>
</dbReference>
<feature type="domain" description="GH26" evidence="5">
    <location>
        <begin position="43"/>
        <end position="366"/>
    </location>
</feature>
<dbReference type="Gene3D" id="3.20.20.80">
    <property type="entry name" value="Glycosidases"/>
    <property type="match status" value="1"/>
</dbReference>
<evidence type="ECO:0000256" key="1">
    <source>
        <dbReference type="ARBA" id="ARBA00007754"/>
    </source>
</evidence>
<dbReference type="GO" id="GO:0016985">
    <property type="term" value="F:mannan endo-1,4-beta-mannosidase activity"/>
    <property type="evidence" value="ECO:0007669"/>
    <property type="project" value="InterPro"/>
</dbReference>
<keyword evidence="3 4" id="KW-0326">Glycosidase</keyword>
<dbReference type="Pfam" id="PF02156">
    <property type="entry name" value="Glyco_hydro_26"/>
    <property type="match status" value="1"/>
</dbReference>